<sequence length="858" mass="96551">MFAKLQLDSNCFPVVSTFAKTSSPNVGVSVPTKTGVSIPSFEKVEPTVKLGEQRTGGTSEAEKVSGFRRSTENQKACTVFGPELENPDGRQRRTSPNASTSGKRKNLGAKLNGVKSNAPVRKAHTKCSTKWATYGGCIPSILQALDTVKDLDEALRPWEDTLNNKERSIILKEQSSWERAFEIFEWFKSKRCYELNVIHYNIMLRSLGRAKKWSLVESLCREMAVKGIAPINSTYGTLIDVYSKGGLKEKALAWLEKMNQQGMLPDEVTMGIVLQMYKKSGEFQKVEDFFKQWKMDERGDSDSSHDDHSLSLYTYNTLIDTYGKSGQLKEASNIFSEMLRKGIMPTTVTFNTMIHICGNNGHLDEVKSLIQKMQELRCLADTRTYNILISLHTKHDDIDMAAQCLRKMKEEQLEPDLVSYRTLLYAFSIRHMVIEAEGLVSEMDEKGLEIDEYTQSALTRMYIDVGLLEKSWLWFMRFHGTGNMTSECYSATIDAYGERGYISEAEEVFLCSQKNKKLSVLEFNVMIKAYGYVKNFVKACELFDSIESHDVIPDRCSYGSLIQILAGADLAEKAQHYLNKMQEAGLISDCITYCAVISSFAKSGRLEMAKKLYNEMIEFDVKPDVIVYGILINASAEAGNTEEAIGYIDAMRKSGLPGNAVIYNSLIKLYTRVGYLKEAEETYKLLLSSDAGPDVYCSNCMIDLYCEQSMAKQAEEIFRRMKRNGEANEFAYAMMLCMYKRLGRFQEASRVAREMRTLGLLSNLLSYNSVIGLYSLDGRFNDAVATFKEMLDDGGVLPDDYTFKSLGLVLVKCGISKRAVARLEAGLKKDYQSGLQAWLIALCTIVDVEVDCEEDGGH</sequence>
<feature type="domain" description="PROP1-like PPR" evidence="5">
    <location>
        <begin position="175"/>
        <end position="293"/>
    </location>
</feature>
<dbReference type="InterPro" id="IPR033443">
    <property type="entry name" value="PROP1-like_PPR_dom"/>
</dbReference>
<feature type="repeat" description="PPR" evidence="3">
    <location>
        <begin position="381"/>
        <end position="415"/>
    </location>
</feature>
<feature type="repeat" description="PPR" evidence="3">
    <location>
        <begin position="589"/>
        <end position="623"/>
    </location>
</feature>
<evidence type="ECO:0000256" key="2">
    <source>
        <dbReference type="ARBA" id="ARBA00022737"/>
    </source>
</evidence>
<dbReference type="NCBIfam" id="TIGR00756">
    <property type="entry name" value="PPR"/>
    <property type="match status" value="11"/>
</dbReference>
<dbReference type="InterPro" id="IPR002885">
    <property type="entry name" value="PPR_rpt"/>
</dbReference>
<keyword evidence="2" id="KW-0677">Repeat</keyword>
<protein>
    <recommendedName>
        <fullName evidence="5">PROP1-like PPR domain-containing protein</fullName>
    </recommendedName>
</protein>
<proteinExistence type="inferred from homology"/>
<evidence type="ECO:0000313" key="7">
    <source>
        <dbReference type="Proteomes" id="UP001497516"/>
    </source>
</evidence>
<feature type="repeat" description="PPR" evidence="3">
    <location>
        <begin position="416"/>
        <end position="450"/>
    </location>
</feature>
<reference evidence="6 7" key="1">
    <citation type="submission" date="2024-04" db="EMBL/GenBank/DDBJ databases">
        <authorList>
            <person name="Fracassetti M."/>
        </authorList>
    </citation>
    <scope>NUCLEOTIDE SEQUENCE [LARGE SCALE GENOMIC DNA]</scope>
</reference>
<dbReference type="PROSITE" id="PS51375">
    <property type="entry name" value="PPR"/>
    <property type="match status" value="12"/>
</dbReference>
<dbReference type="PANTHER" id="PTHR47936">
    <property type="entry name" value="PPR_LONG DOMAIN-CONTAINING PROTEIN"/>
    <property type="match status" value="1"/>
</dbReference>
<feature type="repeat" description="PPR" evidence="3">
    <location>
        <begin position="694"/>
        <end position="728"/>
    </location>
</feature>
<feature type="repeat" description="PPR" evidence="3">
    <location>
        <begin position="311"/>
        <end position="345"/>
    </location>
</feature>
<comment type="similarity">
    <text evidence="1">Belongs to the PPR family. P subfamily.</text>
</comment>
<keyword evidence="7" id="KW-1185">Reference proteome</keyword>
<feature type="repeat" description="PPR" evidence="3">
    <location>
        <begin position="196"/>
        <end position="230"/>
    </location>
</feature>
<dbReference type="PANTHER" id="PTHR47936:SF1">
    <property type="entry name" value="PENTATRICOPEPTIDE REPEAT-CONTAINING PROTEIN GUN1, CHLOROPLASTIC"/>
    <property type="match status" value="1"/>
</dbReference>
<dbReference type="Proteomes" id="UP001497516">
    <property type="component" value="Chromosome 6"/>
</dbReference>
<dbReference type="EMBL" id="OZ034819">
    <property type="protein sequence ID" value="CAL1396506.1"/>
    <property type="molecule type" value="Genomic_DNA"/>
</dbReference>
<dbReference type="Pfam" id="PF17177">
    <property type="entry name" value="PPR_long"/>
    <property type="match status" value="1"/>
</dbReference>
<dbReference type="Pfam" id="PF13812">
    <property type="entry name" value="PPR_3"/>
    <property type="match status" value="1"/>
</dbReference>
<gene>
    <name evidence="6" type="ORF">LTRI10_LOCUS36868</name>
</gene>
<evidence type="ECO:0000259" key="5">
    <source>
        <dbReference type="Pfam" id="PF17177"/>
    </source>
</evidence>
<dbReference type="AlphaFoldDB" id="A0AAV2FDZ0"/>
<feature type="repeat" description="PPR" evidence="3">
    <location>
        <begin position="519"/>
        <end position="553"/>
    </location>
</feature>
<dbReference type="InterPro" id="IPR011990">
    <property type="entry name" value="TPR-like_helical_dom_sf"/>
</dbReference>
<feature type="region of interest" description="Disordered" evidence="4">
    <location>
        <begin position="49"/>
        <end position="109"/>
    </location>
</feature>
<evidence type="ECO:0000256" key="4">
    <source>
        <dbReference type="SAM" id="MobiDB-lite"/>
    </source>
</evidence>
<dbReference type="GO" id="GO:0010019">
    <property type="term" value="P:chloroplast-nucleus signaling pathway"/>
    <property type="evidence" value="ECO:0007669"/>
    <property type="project" value="TreeGrafter"/>
</dbReference>
<dbReference type="Pfam" id="PF01535">
    <property type="entry name" value="PPR"/>
    <property type="match status" value="5"/>
</dbReference>
<feature type="repeat" description="PPR" evidence="3">
    <location>
        <begin position="231"/>
        <end position="265"/>
    </location>
</feature>
<evidence type="ECO:0000313" key="6">
    <source>
        <dbReference type="EMBL" id="CAL1396506.1"/>
    </source>
</evidence>
<feature type="repeat" description="PPR" evidence="3">
    <location>
        <begin position="763"/>
        <end position="797"/>
    </location>
</feature>
<feature type="repeat" description="PPR" evidence="3">
    <location>
        <begin position="624"/>
        <end position="658"/>
    </location>
</feature>
<evidence type="ECO:0000256" key="3">
    <source>
        <dbReference type="PROSITE-ProRule" id="PRU00708"/>
    </source>
</evidence>
<feature type="compositionally biased region" description="Basic and acidic residues" evidence="4">
    <location>
        <begin position="60"/>
        <end position="72"/>
    </location>
</feature>
<dbReference type="SUPFAM" id="SSF48452">
    <property type="entry name" value="TPR-like"/>
    <property type="match status" value="1"/>
</dbReference>
<evidence type="ECO:0000256" key="1">
    <source>
        <dbReference type="ARBA" id="ARBA00007626"/>
    </source>
</evidence>
<organism evidence="6 7">
    <name type="scientific">Linum trigynum</name>
    <dbReference type="NCBI Taxonomy" id="586398"/>
    <lineage>
        <taxon>Eukaryota</taxon>
        <taxon>Viridiplantae</taxon>
        <taxon>Streptophyta</taxon>
        <taxon>Embryophyta</taxon>
        <taxon>Tracheophyta</taxon>
        <taxon>Spermatophyta</taxon>
        <taxon>Magnoliopsida</taxon>
        <taxon>eudicotyledons</taxon>
        <taxon>Gunneridae</taxon>
        <taxon>Pentapetalae</taxon>
        <taxon>rosids</taxon>
        <taxon>fabids</taxon>
        <taxon>Malpighiales</taxon>
        <taxon>Linaceae</taxon>
        <taxon>Linum</taxon>
    </lineage>
</organism>
<dbReference type="Pfam" id="PF13041">
    <property type="entry name" value="PPR_2"/>
    <property type="match status" value="3"/>
</dbReference>
<accession>A0AAV2FDZ0</accession>
<feature type="repeat" description="PPR" evidence="3">
    <location>
        <begin position="346"/>
        <end position="380"/>
    </location>
</feature>
<dbReference type="Gene3D" id="1.25.40.10">
    <property type="entry name" value="Tetratricopeptide repeat domain"/>
    <property type="match status" value="6"/>
</dbReference>
<name>A0AAV2FDZ0_9ROSI</name>
<dbReference type="GO" id="GO:0031930">
    <property type="term" value="P:mitochondria-nucleus signaling pathway"/>
    <property type="evidence" value="ECO:0007669"/>
    <property type="project" value="TreeGrafter"/>
</dbReference>
<feature type="repeat" description="PPR" evidence="3">
    <location>
        <begin position="659"/>
        <end position="693"/>
    </location>
</feature>
<dbReference type="GO" id="GO:0009507">
    <property type="term" value="C:chloroplast"/>
    <property type="evidence" value="ECO:0007669"/>
    <property type="project" value="TreeGrafter"/>
</dbReference>